<dbReference type="GO" id="GO:0005886">
    <property type="term" value="C:plasma membrane"/>
    <property type="evidence" value="ECO:0007669"/>
    <property type="project" value="UniProtKB-SubCell"/>
</dbReference>
<dbReference type="Pfam" id="PF10035">
    <property type="entry name" value="DUF2179"/>
    <property type="match status" value="1"/>
</dbReference>
<dbReference type="InterPro" id="IPR015867">
    <property type="entry name" value="N-reg_PII/ATP_PRibTrfase_C"/>
</dbReference>
<evidence type="ECO:0000256" key="5">
    <source>
        <dbReference type="ARBA" id="ARBA00023136"/>
    </source>
</evidence>
<evidence type="ECO:0000256" key="4">
    <source>
        <dbReference type="ARBA" id="ARBA00022989"/>
    </source>
</evidence>
<accession>A0A660SG50</accession>
<keyword evidence="5 6" id="KW-0472">Membrane</keyword>
<evidence type="ECO:0000259" key="7">
    <source>
        <dbReference type="Pfam" id="PF10035"/>
    </source>
</evidence>
<sequence>MRKTTIDLVLIILGSVLMALSYNLFLIPHRLVPGGVGGLSIILHHLVQTPVGLMIIIFNIPIFILGIKILGRSYGLKSLLGVILSSLLIDFFTYTVGIPLASENRILSAIYGGALLGLGLGIVFRGHGSTGGTDIIGQVINRLTNLSTGMGILITDFIIISLAGIAFRDIELCLYGYLALFISSKVIDLVLEGWSYTRALIIITNKEQEIGTVITRKFNRGVTRIPGYGVYTGAERSVLFCVVTRREVPLIAKEIKNIDGDAFVVVTDIYEVLGRGFRPRI</sequence>
<dbReference type="PANTHER" id="PTHR33545">
    <property type="entry name" value="UPF0750 MEMBRANE PROTEIN YITT-RELATED"/>
    <property type="match status" value="1"/>
</dbReference>
<evidence type="ECO:0000313" key="9">
    <source>
        <dbReference type="Proteomes" id="UP000268469"/>
    </source>
</evidence>
<dbReference type="InterPro" id="IPR019264">
    <property type="entry name" value="DUF2179"/>
</dbReference>
<evidence type="ECO:0000256" key="2">
    <source>
        <dbReference type="ARBA" id="ARBA00022475"/>
    </source>
</evidence>
<dbReference type="AlphaFoldDB" id="A0A660SG50"/>
<dbReference type="Pfam" id="PF02588">
    <property type="entry name" value="YitT_membrane"/>
    <property type="match status" value="1"/>
</dbReference>
<dbReference type="CDD" id="cd16380">
    <property type="entry name" value="YitT_C"/>
    <property type="match status" value="1"/>
</dbReference>
<evidence type="ECO:0000313" key="8">
    <source>
        <dbReference type="EMBL" id="RKX69613.1"/>
    </source>
</evidence>
<evidence type="ECO:0000256" key="3">
    <source>
        <dbReference type="ARBA" id="ARBA00022692"/>
    </source>
</evidence>
<dbReference type="InterPro" id="IPR003740">
    <property type="entry name" value="YitT"/>
</dbReference>
<evidence type="ECO:0000256" key="6">
    <source>
        <dbReference type="SAM" id="Phobius"/>
    </source>
</evidence>
<dbReference type="PANTHER" id="PTHR33545:SF5">
    <property type="entry name" value="UPF0750 MEMBRANE PROTEIN YITT"/>
    <property type="match status" value="1"/>
</dbReference>
<dbReference type="Proteomes" id="UP000268469">
    <property type="component" value="Unassembled WGS sequence"/>
</dbReference>
<dbReference type="PIRSF" id="PIRSF006483">
    <property type="entry name" value="Membrane_protein_YitT"/>
    <property type="match status" value="1"/>
</dbReference>
<organism evidence="8 9">
    <name type="scientific">candidate division WOR-3 bacterium</name>
    <dbReference type="NCBI Taxonomy" id="2052148"/>
    <lineage>
        <taxon>Bacteria</taxon>
        <taxon>Bacteria division WOR-3</taxon>
    </lineage>
</organism>
<name>A0A660SG50_UNCW3</name>
<feature type="transmembrane region" description="Helical" evidence="6">
    <location>
        <begin position="106"/>
        <end position="124"/>
    </location>
</feature>
<dbReference type="InterPro" id="IPR051461">
    <property type="entry name" value="UPF0750_membrane"/>
</dbReference>
<keyword evidence="2" id="KW-1003">Cell membrane</keyword>
<feature type="transmembrane region" description="Helical" evidence="6">
    <location>
        <begin position="79"/>
        <end position="100"/>
    </location>
</feature>
<feature type="transmembrane region" description="Helical" evidence="6">
    <location>
        <begin position="7"/>
        <end position="27"/>
    </location>
</feature>
<dbReference type="EMBL" id="QNBE01000075">
    <property type="protein sequence ID" value="RKX69613.1"/>
    <property type="molecule type" value="Genomic_DNA"/>
</dbReference>
<feature type="transmembrane region" description="Helical" evidence="6">
    <location>
        <begin position="145"/>
        <end position="168"/>
    </location>
</feature>
<reference evidence="8 9" key="1">
    <citation type="submission" date="2018-06" db="EMBL/GenBank/DDBJ databases">
        <title>Extensive metabolic versatility and redundancy in microbially diverse, dynamic hydrothermal sediments.</title>
        <authorList>
            <person name="Dombrowski N."/>
            <person name="Teske A."/>
            <person name="Baker B.J."/>
        </authorList>
    </citation>
    <scope>NUCLEOTIDE SEQUENCE [LARGE SCALE GENOMIC DNA]</scope>
    <source>
        <strain evidence="8">B36_G15</strain>
    </source>
</reference>
<evidence type="ECO:0000256" key="1">
    <source>
        <dbReference type="ARBA" id="ARBA00004651"/>
    </source>
</evidence>
<keyword evidence="4 6" id="KW-1133">Transmembrane helix</keyword>
<gene>
    <name evidence="8" type="ORF">DRP53_07695</name>
</gene>
<comment type="subcellular location">
    <subcellularLocation>
        <location evidence="1">Cell membrane</location>
        <topology evidence="1">Multi-pass membrane protein</topology>
    </subcellularLocation>
</comment>
<feature type="domain" description="DUF2179" evidence="7">
    <location>
        <begin position="220"/>
        <end position="274"/>
    </location>
</feature>
<comment type="caution">
    <text evidence="8">The sequence shown here is derived from an EMBL/GenBank/DDBJ whole genome shotgun (WGS) entry which is preliminary data.</text>
</comment>
<dbReference type="Gene3D" id="3.30.70.120">
    <property type="match status" value="1"/>
</dbReference>
<protein>
    <recommendedName>
        <fullName evidence="7">DUF2179 domain-containing protein</fullName>
    </recommendedName>
</protein>
<keyword evidence="3 6" id="KW-0812">Transmembrane</keyword>
<feature type="transmembrane region" description="Helical" evidence="6">
    <location>
        <begin position="47"/>
        <end position="67"/>
    </location>
</feature>
<proteinExistence type="predicted"/>